<gene>
    <name evidence="1" type="ORF">EKG83_43165</name>
</gene>
<dbReference type="Proteomes" id="UP000325787">
    <property type="component" value="Chromosome"/>
</dbReference>
<dbReference type="AlphaFoldDB" id="A0A5Q0HC04"/>
<dbReference type="EMBL" id="CP034550">
    <property type="protein sequence ID" value="QFZ23340.1"/>
    <property type="molecule type" value="Genomic_DNA"/>
</dbReference>
<proteinExistence type="predicted"/>
<dbReference type="KEGG" id="ssyi:EKG83_43165"/>
<organism evidence="1 2">
    <name type="scientific">Saccharothrix syringae</name>
    <name type="common">Nocardiopsis syringae</name>
    <dbReference type="NCBI Taxonomy" id="103733"/>
    <lineage>
        <taxon>Bacteria</taxon>
        <taxon>Bacillati</taxon>
        <taxon>Actinomycetota</taxon>
        <taxon>Actinomycetes</taxon>
        <taxon>Pseudonocardiales</taxon>
        <taxon>Pseudonocardiaceae</taxon>
        <taxon>Saccharothrix</taxon>
    </lineage>
</organism>
<evidence type="ECO:0000313" key="1">
    <source>
        <dbReference type="EMBL" id="QFZ23340.1"/>
    </source>
</evidence>
<dbReference type="RefSeq" id="WP_153278788.1">
    <property type="nucleotide sequence ID" value="NZ_CP034550.1"/>
</dbReference>
<protein>
    <recommendedName>
        <fullName evidence="3">Helix-turn-helix domain-containing protein</fullName>
    </recommendedName>
</protein>
<evidence type="ECO:0000313" key="2">
    <source>
        <dbReference type="Proteomes" id="UP000325787"/>
    </source>
</evidence>
<reference evidence="2" key="1">
    <citation type="journal article" date="2021" name="Curr. Microbiol.">
        <title>Complete genome of nocamycin-producing strain Saccharothrix syringae NRRL B-16468 reveals the biosynthetic potential for secondary metabolites.</title>
        <authorList>
            <person name="Mo X."/>
            <person name="Yang S."/>
        </authorList>
    </citation>
    <scope>NUCLEOTIDE SEQUENCE [LARGE SCALE GENOMIC DNA]</scope>
    <source>
        <strain evidence="2">ATCC 51364 / DSM 43886 / JCM 6844 / KCTC 9398 / NBRC 14523 / NRRL B-16468 / INA 2240</strain>
    </source>
</reference>
<sequence>MDQAEHMRRLRWSKVLKETPQAHHLALALHLQMGSKHGKRFGETPLNVSAVLLSKLTGMSERTVKRHIPLLVESGFYRRVDTGKGGYSGKASAAAWLPTLPDFE</sequence>
<accession>A0A5Q0HC04</accession>
<name>A0A5Q0HC04_SACSY</name>
<evidence type="ECO:0008006" key="3">
    <source>
        <dbReference type="Google" id="ProtNLM"/>
    </source>
</evidence>
<keyword evidence="2" id="KW-1185">Reference proteome</keyword>